<evidence type="ECO:0000256" key="1">
    <source>
        <dbReference type="SAM" id="MobiDB-lite"/>
    </source>
</evidence>
<feature type="chain" id="PRO_5044826097" evidence="2">
    <location>
        <begin position="19"/>
        <end position="1697"/>
    </location>
</feature>
<feature type="compositionally biased region" description="Basic and acidic residues" evidence="1">
    <location>
        <begin position="1674"/>
        <end position="1697"/>
    </location>
</feature>
<proteinExistence type="predicted"/>
<feature type="compositionally biased region" description="Basic residues" evidence="1">
    <location>
        <begin position="1595"/>
        <end position="1606"/>
    </location>
</feature>
<evidence type="ECO:0000256" key="2">
    <source>
        <dbReference type="SAM" id="SignalP"/>
    </source>
</evidence>
<feature type="region of interest" description="Disordered" evidence="1">
    <location>
        <begin position="1595"/>
        <end position="1642"/>
    </location>
</feature>
<evidence type="ECO:0000313" key="3">
    <source>
        <dbReference type="EMBL" id="KAL0803331.1"/>
    </source>
</evidence>
<feature type="compositionally biased region" description="Low complexity" evidence="1">
    <location>
        <begin position="1607"/>
        <end position="1642"/>
    </location>
</feature>
<name>A0ABD0S4F3_LOXSC</name>
<organism evidence="3 4">
    <name type="scientific">Loxostege sticticalis</name>
    <name type="common">Beet webworm moth</name>
    <dbReference type="NCBI Taxonomy" id="481309"/>
    <lineage>
        <taxon>Eukaryota</taxon>
        <taxon>Metazoa</taxon>
        <taxon>Ecdysozoa</taxon>
        <taxon>Arthropoda</taxon>
        <taxon>Hexapoda</taxon>
        <taxon>Insecta</taxon>
        <taxon>Pterygota</taxon>
        <taxon>Neoptera</taxon>
        <taxon>Endopterygota</taxon>
        <taxon>Lepidoptera</taxon>
        <taxon>Glossata</taxon>
        <taxon>Ditrysia</taxon>
        <taxon>Pyraloidea</taxon>
        <taxon>Crambidae</taxon>
        <taxon>Pyraustinae</taxon>
        <taxon>Loxostege</taxon>
    </lineage>
</organism>
<sequence length="1697" mass="181971">MQWTFTCILLGSLAIISASDHGTRSKRDLSFIKRYIFSKFFGSNENETTPVPPKANYRLFRVPGFDNIFVKAVPKVPVVTEIDAPPPSIVEVTESEPVHPSIAIVSKYLGTNKLNDTLFALRGVKDLLQSGVLTAKREGIDKIASFRPVVVESSEVVVDEAQRPFMVYPTLGETIIEKYSPVHTARYPNLPIPSKYSYKQVNNGGVMTYTAHDDQNVFVTKSKRPVHFPSPISYRIQDILLMGPYHLPTSPAMHMRVKSPAPKPVFEVPKFQVPSHTPTGYSYKQVHSDGSMTTYSGSGHVEEHESGTPVVITEIKKAPMSVVEIEGPAPIPVNNVPKVQVPFQPVKVPSQSSGYSYNQVHSDGSVTTFSGSGHVEEHQGEKSAVVITEHRRPTVVVAEVEGNPGPLNIPKMKAPSGSGYAYSHMDGCVTTNSGSGKEVEYGRKPGVVITEPGRPTVVVSNVEGPPAPFPVFNVPKVKVPSGSGYSYNQVHNDGSVTTYSGSRHVEDHQGEKSAVVITEPGRPTIIVADVEGPPAPFPVFNNPNVKIHSSSGFSYDHIHNGGFVTTYSGSGRVVEHEVRKPSVVITELGRPTVVVSDEQGPPAPFPAFNVPKAKVPSVSGYTYDHVRNDGSVTTFSGSGKVIEHEDRRPAVVVTEYGTPTVVVADEERPPAPFPVLNESKVKVSSSPGYSYNQVHNDGSVTTYSGSGHVVEHEKRKPAVVITEPGRPTVVVSDVEGPPAPFPVFNGPKANVHSGSGYTYNHVRNDGSVTTYSGTGQVIEQEGKRPAVVITEPGRPTVVVSDVEGPPAPFPVFNGPQSNVHSDSGYTYNHVRNDGSVTTYSGSGQVIEQEGKRPAVVITEPGRPTVVVADVEGPPAPFPVFNGLNVKEPSSSGYTYNHVRNDGSMTTYPGSGQVIEHDGKGPGVVINEPGRPTVIVSDVEGPPAPFPVFNGSKANSGLHSGSGNTYNHMRNDGSVTTYSGSGHVVEHKERKPAVFITEPGRPTVVVSDVEGPPAPFPVFNGPKANVHSGSGYTYNHVRNDGSVTTYSGSGHVVEHKERKPAVFITEPGRPTVVVSDVEGPPAPFPVFNGPKANVHSGSEYTYNHVRNDGSVTTYSGSGHVVEHEERKPAVVITEPGRPTVVVSDVEGPPAPFPVFNGPKATVHSGSGFIYNHVRNDGSVTTYSGSGQVLEHEGKGPAAVITEPGRPTIVVPDVDGPPAPFPIYNTPEVKVPSSPGYSYNHMRNDGSMLTYSGSGHVKEHEGETSGVVVTETKQPLPRPLPTFITNRIENVVTTAMAARPPALVLQEHPVIVEERPGFGHNPYEMLHRLNNAEQVKVSKHSRPTSNVPSGFSYETVHQDGSVTRHTNAGVAEGAHIVNDRPMLYPTGPDALYINDNLVKTKTKCKDPTHFHDGANKKGHSHTIVASKNSSFSYTTVSKGVSTTYSGSGHVKNKVDKQVDVTPIIANAPLLVTQTDKDNPEKVMLTPVLSQYSYEQINHHKPENFTVVNVGDAPVVDGQVVKVSSIVSSKSELPSVEVSEVPKDYVFMPPSTTEEPVPTKKSVEITISSTKKAVEAVPSSSKTPLAAVPTSTKISHSFKPKRVYRKRVRTSTSSSSTRVLKTSAPLSTTPKVSSSTVETSSEGSLSANPIVVLPAENVFSFKQDRADGSSITVLGNKENKVSVVEEPKTPSRGDIPDSSY</sequence>
<comment type="caution">
    <text evidence="3">The sequence shown here is derived from an EMBL/GenBank/DDBJ whole genome shotgun (WGS) entry which is preliminary data.</text>
</comment>
<keyword evidence="2" id="KW-0732">Signal</keyword>
<dbReference type="EMBL" id="JBEDNZ010000041">
    <property type="protein sequence ID" value="KAL0803331.1"/>
    <property type="molecule type" value="Genomic_DNA"/>
</dbReference>
<feature type="signal peptide" evidence="2">
    <location>
        <begin position="1"/>
        <end position="18"/>
    </location>
</feature>
<gene>
    <name evidence="3" type="ORF">ABMA28_017185</name>
</gene>
<evidence type="ECO:0000313" key="4">
    <source>
        <dbReference type="Proteomes" id="UP001549921"/>
    </source>
</evidence>
<dbReference type="Proteomes" id="UP001549921">
    <property type="component" value="Unassembled WGS sequence"/>
</dbReference>
<accession>A0ABD0S4F3</accession>
<feature type="region of interest" description="Disordered" evidence="1">
    <location>
        <begin position="1673"/>
        <end position="1697"/>
    </location>
</feature>
<protein>
    <submittedName>
        <fullName evidence="3">Uncharacterized protein</fullName>
    </submittedName>
</protein>
<reference evidence="3 4" key="1">
    <citation type="submission" date="2024-06" db="EMBL/GenBank/DDBJ databases">
        <title>A chromosome-level genome assembly of beet webworm, Loxostege sticticalis.</title>
        <authorList>
            <person name="Zhang Y."/>
        </authorList>
    </citation>
    <scope>NUCLEOTIDE SEQUENCE [LARGE SCALE GENOMIC DNA]</scope>
    <source>
        <strain evidence="3">AQ028</strain>
        <tissue evidence="3">Male pupae</tissue>
    </source>
</reference>